<accession>A0ABQ5TFY0</accession>
<feature type="compositionally biased region" description="Acidic residues" evidence="1">
    <location>
        <begin position="52"/>
        <end position="61"/>
    </location>
</feature>
<name>A0ABQ5TFY0_9BACI</name>
<dbReference type="NCBIfam" id="NF038325">
    <property type="entry name" value="DISARM_DrmAS"/>
    <property type="match status" value="1"/>
</dbReference>
<dbReference type="InterPro" id="IPR027417">
    <property type="entry name" value="P-loop_NTPase"/>
</dbReference>
<sequence length="1111" mass="128316">MSREKYREIRGMVLEELKRDLIGPDYDQVDVLTEPPSQAYLTGILYPLETDVSTEEEEELEDAFHMGSENIQSNEKGDYNPTEDESDKGIENKNKSFKQQNSIGIKFYIEDEIEELEVRGAWGKYKKDKKYNKDLDKELPIWVREVITFTKRIEISNDNSPIEIASGVYLVIKKMYIKGTNNLLVSLFLVNRNVDKNSNNAMFQVSMEVSHPSSKRNFLCENKARKDTSNFDEFLYRNKPVFAKGFGCAVEWEENDSTFASRLRTEFVPTHEVANMSTELPKDRDLGVVSKDYFSIKKLSEEDNKNVVIARLNNLADRYQNWIEQLPVDDVEDKDSAIKSIEKCYESLTRIREGIKVLDESEDAFNAFKFMNEVMHTQISMKNYSKNNETTTLEEELQKENFSWRPFQLAFILLNLRGVVDPNSDDREIVDLLWFPTGGGKTEAYLGIAAFLLGYRRITAKYDSKFNKDGGVTILLRYTLRLLTTQQRDRLMRVICASEYIRANRESSEVSLGKSEFSIGFWVGGQVTTNKLKDLKENNFQTANKVLAEYKKLEKQVIECPCCGTKDPVYNFIPNRETIAEKVGLKIFCRNPNCFYFKNHIPVYLIDEEIYRRTPSVIISTVDKFARLPWDETTATLFGRVNRFCEKCGYIAEGEEHSSFHRNPNAKVFDVIPFYPPELIIQDELHLITGPLGTIYGSYETAIEELSSIKLNGQKVKPKYVAATATIKHADEQVKRIFGRTESRQFPPAGLEIEDSFFGKEINVMENPFRLYSGICVSGHSMKTVLLRVYAVLLQVSENLLDNPEYKDYVDPYRTLIGYFNSVRELGGAVRLLDDDIRKRIQTLQKKYKYSSQRFINRNEELTSRIPSYKIPKVLELLEREVGNNELDVALATNMISVGMDVDRLGLMVITGQPKQTSEYIQASSRVGRNKPGLVVTIYNPYRPRDLSHYQNFKGYHSRLYHYVEGTTATPFASRARDRALHAVAVSILRLSNPLLAKNQDAINVRNIDLSFLKDIINQRAKTVDSRSKDDALEDLNLFIDEWVRLSTLNDKLQYYFYPYSKNARVQNLVRLLGRYSEETKKHEKQTLDSMRQIEGTSKLYVYEGWTNNEE</sequence>
<evidence type="ECO:0000259" key="2">
    <source>
        <dbReference type="PROSITE" id="PS51194"/>
    </source>
</evidence>
<dbReference type="Gene3D" id="3.40.50.300">
    <property type="entry name" value="P-loop containing nucleotide triphosphate hydrolases"/>
    <property type="match status" value="2"/>
</dbReference>
<keyword evidence="3" id="KW-0547">Nucleotide-binding</keyword>
<dbReference type="Pfam" id="PF00271">
    <property type="entry name" value="Helicase_C"/>
    <property type="match status" value="1"/>
</dbReference>
<keyword evidence="3" id="KW-0378">Hydrolase</keyword>
<reference evidence="3 4" key="1">
    <citation type="submission" date="2023-02" db="EMBL/GenBank/DDBJ databases">
        <title>Oceanobacillus kimchii IFOP_LL358 isolated form Alexandrium catenella lab strain.</title>
        <authorList>
            <person name="Gajardo G."/>
            <person name="Ueki S."/>
            <person name="Maruyama F."/>
        </authorList>
    </citation>
    <scope>NUCLEOTIDE SEQUENCE [LARGE SCALE GENOMIC DNA]</scope>
    <source>
        <strain evidence="3 4">IFOP_LL358</strain>
    </source>
</reference>
<keyword evidence="3" id="KW-0067">ATP-binding</keyword>
<gene>
    <name evidence="3" type="ORF">MACH08_02130</name>
</gene>
<proteinExistence type="predicted"/>
<evidence type="ECO:0000313" key="3">
    <source>
        <dbReference type="EMBL" id="GLO64429.1"/>
    </source>
</evidence>
<dbReference type="PROSITE" id="PS51194">
    <property type="entry name" value="HELICASE_CTER"/>
    <property type="match status" value="1"/>
</dbReference>
<comment type="caution">
    <text evidence="3">The sequence shown here is derived from an EMBL/GenBank/DDBJ whole genome shotgun (WGS) entry which is preliminary data.</text>
</comment>
<dbReference type="GO" id="GO:0004386">
    <property type="term" value="F:helicase activity"/>
    <property type="evidence" value="ECO:0007669"/>
    <property type="project" value="UniProtKB-KW"/>
</dbReference>
<evidence type="ECO:0000313" key="4">
    <source>
        <dbReference type="Proteomes" id="UP001275436"/>
    </source>
</evidence>
<protein>
    <submittedName>
        <fullName evidence="3">Helicase</fullName>
    </submittedName>
</protein>
<dbReference type="SUPFAM" id="SSF52540">
    <property type="entry name" value="P-loop containing nucleoside triphosphate hydrolases"/>
    <property type="match status" value="2"/>
</dbReference>
<dbReference type="InterPro" id="IPR001650">
    <property type="entry name" value="Helicase_C-like"/>
</dbReference>
<keyword evidence="3" id="KW-0347">Helicase</keyword>
<evidence type="ECO:0000256" key="1">
    <source>
        <dbReference type="SAM" id="MobiDB-lite"/>
    </source>
</evidence>
<organism evidence="3 4">
    <name type="scientific">Oceanobacillus kimchii</name>
    <dbReference type="NCBI Taxonomy" id="746691"/>
    <lineage>
        <taxon>Bacteria</taxon>
        <taxon>Bacillati</taxon>
        <taxon>Bacillota</taxon>
        <taxon>Bacilli</taxon>
        <taxon>Bacillales</taxon>
        <taxon>Bacillaceae</taxon>
        <taxon>Oceanobacillus</taxon>
    </lineage>
</organism>
<dbReference type="Proteomes" id="UP001275436">
    <property type="component" value="Unassembled WGS sequence"/>
</dbReference>
<dbReference type="RefSeq" id="WP_317957575.1">
    <property type="nucleotide sequence ID" value="NZ_BSKO01000001.1"/>
</dbReference>
<feature type="region of interest" description="Disordered" evidence="1">
    <location>
        <begin position="51"/>
        <end position="94"/>
    </location>
</feature>
<dbReference type="EMBL" id="BSKO01000001">
    <property type="protein sequence ID" value="GLO64429.1"/>
    <property type="molecule type" value="Genomic_DNA"/>
</dbReference>
<feature type="domain" description="Helicase C-terminal" evidence="2">
    <location>
        <begin position="805"/>
        <end position="972"/>
    </location>
</feature>
<keyword evidence="4" id="KW-1185">Reference proteome</keyword>